<sequence>MSFNSCFIVTTLIKSIFELGKRSRRCPIKIFAFEPYFRMNSKTEKPPPKHIAFYRQYFKKMISPKMYIDAGSNVPEASKKAWKAKHTVSSKMRCQ</sequence>
<dbReference type="EMBL" id="PDUG01000006">
    <property type="protein sequence ID" value="PIC16663.1"/>
    <property type="molecule type" value="Genomic_DNA"/>
</dbReference>
<comment type="caution">
    <text evidence="1">The sequence shown here is derived from an EMBL/GenBank/DDBJ whole genome shotgun (WGS) entry which is preliminary data.</text>
</comment>
<evidence type="ECO:0000313" key="1">
    <source>
        <dbReference type="EMBL" id="PIC16663.1"/>
    </source>
</evidence>
<proteinExistence type="predicted"/>
<keyword evidence="2" id="KW-1185">Reference proteome</keyword>
<dbReference type="Proteomes" id="UP000230233">
    <property type="component" value="Chromosome X"/>
</dbReference>
<reference evidence="2" key="1">
    <citation type="submission" date="2017-10" db="EMBL/GenBank/DDBJ databases">
        <title>Rapid genome shrinkage in a self-fertile nematode reveals novel sperm competition proteins.</title>
        <authorList>
            <person name="Yin D."/>
            <person name="Schwarz E.M."/>
            <person name="Thomas C.G."/>
            <person name="Felde R.L."/>
            <person name="Korf I.F."/>
            <person name="Cutter A.D."/>
            <person name="Schartner C.M."/>
            <person name="Ralston E.J."/>
            <person name="Meyer B.J."/>
            <person name="Haag E.S."/>
        </authorList>
    </citation>
    <scope>NUCLEOTIDE SEQUENCE [LARGE SCALE GENOMIC DNA]</scope>
    <source>
        <strain evidence="2">JU1422</strain>
    </source>
</reference>
<protein>
    <submittedName>
        <fullName evidence="1">Uncharacterized protein</fullName>
    </submittedName>
</protein>
<gene>
    <name evidence="1" type="primary">Cnig_chr_X.g23194</name>
    <name evidence="1" type="ORF">B9Z55_023194</name>
</gene>
<name>A0A2G5SP24_9PELO</name>
<evidence type="ECO:0000313" key="2">
    <source>
        <dbReference type="Proteomes" id="UP000230233"/>
    </source>
</evidence>
<organism evidence="1 2">
    <name type="scientific">Caenorhabditis nigoni</name>
    <dbReference type="NCBI Taxonomy" id="1611254"/>
    <lineage>
        <taxon>Eukaryota</taxon>
        <taxon>Metazoa</taxon>
        <taxon>Ecdysozoa</taxon>
        <taxon>Nematoda</taxon>
        <taxon>Chromadorea</taxon>
        <taxon>Rhabditida</taxon>
        <taxon>Rhabditina</taxon>
        <taxon>Rhabditomorpha</taxon>
        <taxon>Rhabditoidea</taxon>
        <taxon>Rhabditidae</taxon>
        <taxon>Peloderinae</taxon>
        <taxon>Caenorhabditis</taxon>
    </lineage>
</organism>
<dbReference type="AlphaFoldDB" id="A0A2G5SP24"/>
<accession>A0A2G5SP24</accession>